<dbReference type="Gene3D" id="1.10.10.10">
    <property type="entry name" value="Winged helix-like DNA-binding domain superfamily/Winged helix DNA-binding domain"/>
    <property type="match status" value="1"/>
</dbReference>
<evidence type="ECO:0008006" key="3">
    <source>
        <dbReference type="Google" id="ProtNLM"/>
    </source>
</evidence>
<evidence type="ECO:0000313" key="1">
    <source>
        <dbReference type="EMBL" id="GAB10571.1"/>
    </source>
</evidence>
<dbReference type="InterPro" id="IPR036390">
    <property type="entry name" value="WH_DNA-bd_sf"/>
</dbReference>
<dbReference type="EMBL" id="BAEE01000061">
    <property type="protein sequence ID" value="GAB10571.1"/>
    <property type="molecule type" value="Genomic_DNA"/>
</dbReference>
<dbReference type="AlphaFoldDB" id="G7H3Z6"/>
<gene>
    <name evidence="1" type="ORF">GOARA_061_00100</name>
</gene>
<reference evidence="1 2" key="1">
    <citation type="submission" date="2011-11" db="EMBL/GenBank/DDBJ databases">
        <title>Whole genome shotgun sequence of Gordonia araii NBRC 100433.</title>
        <authorList>
            <person name="Yoshida Y."/>
            <person name="Hosoyama A."/>
            <person name="Tsuchikane K."/>
            <person name="Katsumata H."/>
            <person name="Yamazaki S."/>
            <person name="Fujita N."/>
        </authorList>
    </citation>
    <scope>NUCLEOTIDE SEQUENCE [LARGE SCALE GENOMIC DNA]</scope>
    <source>
        <strain evidence="1 2">NBRC 100433</strain>
    </source>
</reference>
<dbReference type="InterPro" id="IPR036388">
    <property type="entry name" value="WH-like_DNA-bd_sf"/>
</dbReference>
<dbReference type="RefSeq" id="WP_007322646.1">
    <property type="nucleotide sequence ID" value="NZ_BAEE01000061.1"/>
</dbReference>
<evidence type="ECO:0000313" key="2">
    <source>
        <dbReference type="Proteomes" id="UP000035088"/>
    </source>
</evidence>
<organism evidence="1 2">
    <name type="scientific">Gordonia araii NBRC 100433</name>
    <dbReference type="NCBI Taxonomy" id="1073574"/>
    <lineage>
        <taxon>Bacteria</taxon>
        <taxon>Bacillati</taxon>
        <taxon>Actinomycetota</taxon>
        <taxon>Actinomycetes</taxon>
        <taxon>Mycobacteriales</taxon>
        <taxon>Gordoniaceae</taxon>
        <taxon>Gordonia</taxon>
    </lineage>
</organism>
<dbReference type="SUPFAM" id="SSF46785">
    <property type="entry name" value="Winged helix' DNA-binding domain"/>
    <property type="match status" value="1"/>
</dbReference>
<keyword evidence="2" id="KW-1185">Reference proteome</keyword>
<dbReference type="Proteomes" id="UP000035088">
    <property type="component" value="Unassembled WGS sequence"/>
</dbReference>
<sequence length="141" mass="15096">MNDQRPLPALVGATENTLRALLTATLSTTPIKTYPAWVVLSAAPSHDTRDATAGHWLARVSEVLKVEPGLVDEVLTQLNRDGLVTADNSLTPRGEAELSSARIAVATATAKLIEGVNSDDEATVRRVLDQMRLKAEELLTA</sequence>
<protein>
    <recommendedName>
        <fullName evidence="3">MarR family transcriptional regulator</fullName>
    </recommendedName>
</protein>
<proteinExistence type="predicted"/>
<name>G7H3Z6_9ACTN</name>
<comment type="caution">
    <text evidence="1">The sequence shown here is derived from an EMBL/GenBank/DDBJ whole genome shotgun (WGS) entry which is preliminary data.</text>
</comment>
<accession>G7H3Z6</accession>